<sequence>MSSDSDDEDELLQRALKEQSQRDLNYQKPSSSNSRKPVANFVQPPKPGGYKDQKGSASSAPKKPTGRKMSMDEDEDSEVEMLSISSGDEDEGKDPKGGVGGRPGGRPMKDDDGVWDGEEPDTWKRVDEAELARRVRSMRETRTAPVAQKFEHKATAPVGRVLTTLQSFPRGMECVDPLGRGIIDNKTLRLITESSETTHSEKEPIDSNLREKLMYFSEKFDAKLFLSRIHQDTPAAALEAGALALKTDLQGRTQQRKQLVKDNFDCFVSCKTTIDDIESKLKRIEEDPEGSGTAHLYNCMQGVCSQAERAFEPLFERQAQAEKIRSVQGMLQRFRTLFNLPSTIRGNISKGEYDLAVREYKKAKSIALPSHVNILKKVLEEVERVMQEFKGTLYKSMEDPQIDLTGLENTVRLLLELEPESDPVWHYLNVQNHRIRGLLEKCTSDHDARMETLHNELREKAISDAKWLQIQQSSSDDNYSFGSVELPMELQPLALTGEEVDVLRGKYIKRLTTVLVQHIPAFWKVALSVFSGKFAKSSQVSDSSGSKSEEKVGDGRYSSHSLDEVAGMLRGTISVYETKVLNAFRDLEESSLQSYMSDATKEISKACLAFEAKEAAPSIVVMALRTLQAEVTKIYILRLCSWMRTTTEGITKEETWVPVSILERNKSPYTISYLPLAFRTVMASAVDQINLMIQSLRSEATKFEDMFSQLHEIQESVKIAFLNCFLDFAGHLERIGIELAQNKSSKESLHLQNGFSHEPEEELSSDLPGSIVDPHQRLLIVLSNIGYCKDELSSELYNKYKCIWLHPRDKDEGQTDIKELAVSFLGLEEKVLEQYTFAKANLIRTAATNYLLDSGVQWGSAPAVKGVRDAAVELLHTLVAVHAEVFAGAKPLLDKTLGILVEGLIDTLISLFHENESTDLSSLDANGFCQLMLELEYFETILNPFFTSDARESMKSLQGVLLEKATESLSEVENPGHNRRPTRGSEDAVPDERQQGASVSPDDLIALAQQYSSELLQAELERTRINTACFVESLPMESAPDSVKAAYATFRGPVEPPPSKNFRGTQATGTGSPSFNQQKEEEEEEPKAKIPSIPKELSESASMPETIVDDSGLEFVVEDKGTNTYSGYLILTRENPIAVTFLPFKTQKETWNMFVRLVESPEPRVRLCQPFISYKDEWLIAVEHFETTESYFTKKMNDWKSNASQGNLVADKANWFKFIEQDFTKFFRDVVRLCCDGVDDRRYDYIYTNLEQCLVITTSVGHVKFLPVVDGNENNDADFVKLQKFMSRIIGLPFDMKDVVGDPDFNIPRELASFLYHLSNDNLNYMGPKFLLGAPFTWTVAEKYRFISILDLLIKSDVILEDKLRTQLEFNQELNNWKSFLVGYPVLFKICDYPRLSGGQIESYSSVVDIVRFCDNVYWDYNSATTQYLNRVGIEKELSSAIPNLYVSLFEGLISYARSLLEREPIFDKLITSEELW</sequence>
<dbReference type="InterPro" id="IPR039481">
    <property type="entry name" value="EXOC2/Sec5_N_dom"/>
</dbReference>
<proteinExistence type="inferred from homology"/>
<name>A0ABR2DYA5_9ROSI</name>
<accession>A0ABR2DYA5</accession>
<feature type="region of interest" description="Disordered" evidence="4">
    <location>
        <begin position="1050"/>
        <end position="1104"/>
    </location>
</feature>
<evidence type="ECO:0000256" key="3">
    <source>
        <dbReference type="ARBA" id="ARBA00022483"/>
    </source>
</evidence>
<feature type="region of interest" description="Disordered" evidence="4">
    <location>
        <begin position="1"/>
        <end position="120"/>
    </location>
</feature>
<feature type="region of interest" description="Disordered" evidence="4">
    <location>
        <begin position="967"/>
        <end position="1000"/>
    </location>
</feature>
<organism evidence="6 7">
    <name type="scientific">Hibiscus sabdariffa</name>
    <name type="common">roselle</name>
    <dbReference type="NCBI Taxonomy" id="183260"/>
    <lineage>
        <taxon>Eukaryota</taxon>
        <taxon>Viridiplantae</taxon>
        <taxon>Streptophyta</taxon>
        <taxon>Embryophyta</taxon>
        <taxon>Tracheophyta</taxon>
        <taxon>Spermatophyta</taxon>
        <taxon>Magnoliopsida</taxon>
        <taxon>eudicotyledons</taxon>
        <taxon>Gunneridae</taxon>
        <taxon>Pentapetalae</taxon>
        <taxon>rosids</taxon>
        <taxon>malvids</taxon>
        <taxon>Malvales</taxon>
        <taxon>Malvaceae</taxon>
        <taxon>Malvoideae</taxon>
        <taxon>Hibiscus</taxon>
    </lineage>
</organism>
<feature type="compositionally biased region" description="Basic and acidic residues" evidence="4">
    <location>
        <begin position="11"/>
        <end position="21"/>
    </location>
</feature>
<comment type="caution">
    <text evidence="6">The sequence shown here is derived from an EMBL/GenBank/DDBJ whole genome shotgun (WGS) entry which is preliminary data.</text>
</comment>
<feature type="compositionally biased region" description="Polar residues" evidence="4">
    <location>
        <begin position="22"/>
        <end position="35"/>
    </location>
</feature>
<feature type="compositionally biased region" description="Polar residues" evidence="4">
    <location>
        <begin position="1062"/>
        <end position="1077"/>
    </location>
</feature>
<feature type="compositionally biased region" description="Acidic residues" evidence="4">
    <location>
        <begin position="1"/>
        <end position="10"/>
    </location>
</feature>
<feature type="compositionally biased region" description="Basic and acidic residues" evidence="4">
    <location>
        <begin position="983"/>
        <end position="994"/>
    </location>
</feature>
<dbReference type="EMBL" id="JBBPBM010000021">
    <property type="protein sequence ID" value="KAK8548958.1"/>
    <property type="molecule type" value="Genomic_DNA"/>
</dbReference>
<keyword evidence="3" id="KW-0268">Exocytosis</keyword>
<evidence type="ECO:0000256" key="4">
    <source>
        <dbReference type="SAM" id="MobiDB-lite"/>
    </source>
</evidence>
<dbReference type="PANTHER" id="PTHR13043:SF1">
    <property type="entry name" value="EXOCYST COMPLEX COMPONENT 2"/>
    <property type="match status" value="1"/>
</dbReference>
<dbReference type="Pfam" id="PF15469">
    <property type="entry name" value="Sec5"/>
    <property type="match status" value="1"/>
</dbReference>
<feature type="compositionally biased region" description="Low complexity" evidence="4">
    <location>
        <begin position="537"/>
        <end position="546"/>
    </location>
</feature>
<dbReference type="InterPro" id="IPR029175">
    <property type="entry name" value="EXOC2/Sec5"/>
</dbReference>
<evidence type="ECO:0000313" key="6">
    <source>
        <dbReference type="EMBL" id="KAK8548958.1"/>
    </source>
</evidence>
<dbReference type="SUPFAM" id="SSF74788">
    <property type="entry name" value="Cullin repeat-like"/>
    <property type="match status" value="1"/>
</dbReference>
<keyword evidence="2" id="KW-0813">Transport</keyword>
<protein>
    <recommendedName>
        <fullName evidence="5">Exocyst complex component EXOC2/Sec5 N-terminal domain-containing protein</fullName>
    </recommendedName>
</protein>
<evidence type="ECO:0000256" key="2">
    <source>
        <dbReference type="ARBA" id="ARBA00022448"/>
    </source>
</evidence>
<comment type="similarity">
    <text evidence="1">Belongs to the SEC5 family.</text>
</comment>
<gene>
    <name evidence="6" type="ORF">V6N12_061859</name>
</gene>
<evidence type="ECO:0000256" key="1">
    <source>
        <dbReference type="ARBA" id="ARBA00010578"/>
    </source>
</evidence>
<dbReference type="Proteomes" id="UP001472677">
    <property type="component" value="Unassembled WGS sequence"/>
</dbReference>
<feature type="domain" description="Exocyst complex component EXOC2/Sec5 N-terminal" evidence="5">
    <location>
        <begin position="176"/>
        <end position="1030"/>
    </location>
</feature>
<feature type="region of interest" description="Disordered" evidence="4">
    <location>
        <begin position="537"/>
        <end position="558"/>
    </location>
</feature>
<dbReference type="InterPro" id="IPR016159">
    <property type="entry name" value="Cullin_repeat-like_dom_sf"/>
</dbReference>
<reference evidence="6 7" key="1">
    <citation type="journal article" date="2024" name="G3 (Bethesda)">
        <title>Genome assembly of Hibiscus sabdariffa L. provides insights into metabolisms of medicinal natural products.</title>
        <authorList>
            <person name="Kim T."/>
        </authorList>
    </citation>
    <scope>NUCLEOTIDE SEQUENCE [LARGE SCALE GENOMIC DNA]</scope>
    <source>
        <strain evidence="6">TK-2024</strain>
        <tissue evidence="6">Old leaves</tissue>
    </source>
</reference>
<evidence type="ECO:0000259" key="5">
    <source>
        <dbReference type="Pfam" id="PF15469"/>
    </source>
</evidence>
<dbReference type="PANTHER" id="PTHR13043">
    <property type="entry name" value="EXOCYST COMPLEX COMPONENT SEC5"/>
    <property type="match status" value="1"/>
</dbReference>
<keyword evidence="7" id="KW-1185">Reference proteome</keyword>
<evidence type="ECO:0000313" key="7">
    <source>
        <dbReference type="Proteomes" id="UP001472677"/>
    </source>
</evidence>